<accession>A0A1M6CAC3</accession>
<dbReference type="InParanoid" id="A0A1M6CAC3"/>
<dbReference type="AlphaFoldDB" id="A0A1M6CAC3"/>
<proteinExistence type="predicted"/>
<sequence>MPKETYRVNAAVPRLNSRGIFLIPLHHGPASSSATPATEYKELNCVPHTEPNTTNYQLAG</sequence>
<gene>
    <name evidence="1" type="ORF">SAMN02745181_0431</name>
</gene>
<dbReference type="EMBL" id="FQYR01000002">
    <property type="protein sequence ID" value="SHI57980.1"/>
    <property type="molecule type" value="Genomic_DNA"/>
</dbReference>
<organism evidence="1 2">
    <name type="scientific">Rubritalea squalenifaciens DSM 18772</name>
    <dbReference type="NCBI Taxonomy" id="1123071"/>
    <lineage>
        <taxon>Bacteria</taxon>
        <taxon>Pseudomonadati</taxon>
        <taxon>Verrucomicrobiota</taxon>
        <taxon>Verrucomicrobiia</taxon>
        <taxon>Verrucomicrobiales</taxon>
        <taxon>Rubritaleaceae</taxon>
        <taxon>Rubritalea</taxon>
    </lineage>
</organism>
<evidence type="ECO:0000313" key="2">
    <source>
        <dbReference type="Proteomes" id="UP000184510"/>
    </source>
</evidence>
<reference evidence="1 2" key="1">
    <citation type="submission" date="2016-11" db="EMBL/GenBank/DDBJ databases">
        <authorList>
            <person name="Jaros S."/>
            <person name="Januszkiewicz K."/>
            <person name="Wedrychowicz H."/>
        </authorList>
    </citation>
    <scope>NUCLEOTIDE SEQUENCE [LARGE SCALE GENOMIC DNA]</scope>
    <source>
        <strain evidence="1 2">DSM 18772</strain>
    </source>
</reference>
<keyword evidence="2" id="KW-1185">Reference proteome</keyword>
<evidence type="ECO:0000313" key="1">
    <source>
        <dbReference type="EMBL" id="SHI57980.1"/>
    </source>
</evidence>
<protein>
    <submittedName>
        <fullName evidence="1">Uncharacterized protein</fullName>
    </submittedName>
</protein>
<name>A0A1M6CAC3_9BACT</name>
<dbReference type="Proteomes" id="UP000184510">
    <property type="component" value="Unassembled WGS sequence"/>
</dbReference>